<reference evidence="3 4" key="1">
    <citation type="journal article" date="2015" name="Plant Cell">
        <title>Oil accumulation by the oleaginous diatom Fistulifera solaris as revealed by the genome and transcriptome.</title>
        <authorList>
            <person name="Tanaka T."/>
            <person name="Maeda Y."/>
            <person name="Veluchamy A."/>
            <person name="Tanaka M."/>
            <person name="Abida H."/>
            <person name="Marechal E."/>
            <person name="Bowler C."/>
            <person name="Muto M."/>
            <person name="Sunaga Y."/>
            <person name="Tanaka M."/>
            <person name="Yoshino T."/>
            <person name="Taniguchi T."/>
            <person name="Fukuda Y."/>
            <person name="Nemoto M."/>
            <person name="Matsumoto M."/>
            <person name="Wong P.S."/>
            <person name="Aburatani S."/>
            <person name="Fujibuchi W."/>
        </authorList>
    </citation>
    <scope>NUCLEOTIDE SEQUENCE [LARGE SCALE GENOMIC DNA]</scope>
    <source>
        <strain evidence="3 4">JPCC DA0580</strain>
    </source>
</reference>
<feature type="compositionally biased region" description="Low complexity" evidence="1">
    <location>
        <begin position="15"/>
        <end position="26"/>
    </location>
</feature>
<feature type="domain" description="Small EDRK-rich factor-like N-terminal" evidence="2">
    <location>
        <begin position="1"/>
        <end position="25"/>
    </location>
</feature>
<dbReference type="Proteomes" id="UP000198406">
    <property type="component" value="Unassembled WGS sequence"/>
</dbReference>
<protein>
    <recommendedName>
        <fullName evidence="2">Small EDRK-rich factor-like N-terminal domain-containing protein</fullName>
    </recommendedName>
</protein>
<comment type="caution">
    <text evidence="3">The sequence shown here is derived from an EMBL/GenBank/DDBJ whole genome shotgun (WGS) entry which is preliminary data.</text>
</comment>
<evidence type="ECO:0000313" key="3">
    <source>
        <dbReference type="EMBL" id="GAX22171.1"/>
    </source>
</evidence>
<dbReference type="EMBL" id="BDSP01000179">
    <property type="protein sequence ID" value="GAX22171.1"/>
    <property type="molecule type" value="Genomic_DNA"/>
</dbReference>
<feature type="compositionally biased region" description="Low complexity" evidence="1">
    <location>
        <begin position="56"/>
        <end position="65"/>
    </location>
</feature>
<dbReference type="AlphaFoldDB" id="A0A1Z5K7U4"/>
<dbReference type="InParanoid" id="A0A1Z5K7U4"/>
<evidence type="ECO:0000259" key="2">
    <source>
        <dbReference type="Pfam" id="PF04419"/>
    </source>
</evidence>
<gene>
    <name evidence="3" type="ORF">FisN_19Lu250</name>
</gene>
<sequence length="95" mass="10215">MSRGDQRDRDRAKNLAKQQAKAKSQARGGDPLQRNSSDAAALEAKIAAKKAKQEQESAQQANSVAPVVRKKVPTMKKDSVDDLLSAGLSSAKRVK</sequence>
<dbReference type="Pfam" id="PF04419">
    <property type="entry name" value="SERF-like_N"/>
    <property type="match status" value="1"/>
</dbReference>
<accession>A0A1Z5K7U4</accession>
<evidence type="ECO:0000256" key="1">
    <source>
        <dbReference type="SAM" id="MobiDB-lite"/>
    </source>
</evidence>
<name>A0A1Z5K7U4_FISSO</name>
<proteinExistence type="predicted"/>
<feature type="compositionally biased region" description="Basic and acidic residues" evidence="1">
    <location>
        <begin position="1"/>
        <end position="13"/>
    </location>
</feature>
<feature type="compositionally biased region" description="Low complexity" evidence="1">
    <location>
        <begin position="36"/>
        <end position="45"/>
    </location>
</feature>
<organism evidence="3 4">
    <name type="scientific">Fistulifera solaris</name>
    <name type="common">Oleaginous diatom</name>
    <dbReference type="NCBI Taxonomy" id="1519565"/>
    <lineage>
        <taxon>Eukaryota</taxon>
        <taxon>Sar</taxon>
        <taxon>Stramenopiles</taxon>
        <taxon>Ochrophyta</taxon>
        <taxon>Bacillariophyta</taxon>
        <taxon>Bacillariophyceae</taxon>
        <taxon>Bacillariophycidae</taxon>
        <taxon>Naviculales</taxon>
        <taxon>Naviculaceae</taxon>
        <taxon>Fistulifera</taxon>
    </lineage>
</organism>
<dbReference type="InterPro" id="IPR007513">
    <property type="entry name" value="SERF-like_N"/>
</dbReference>
<feature type="region of interest" description="Disordered" evidence="1">
    <location>
        <begin position="1"/>
        <end position="95"/>
    </location>
</feature>
<keyword evidence="4" id="KW-1185">Reference proteome</keyword>
<evidence type="ECO:0000313" key="4">
    <source>
        <dbReference type="Proteomes" id="UP000198406"/>
    </source>
</evidence>